<keyword evidence="3" id="KW-1185">Reference proteome</keyword>
<dbReference type="Pfam" id="PF01872">
    <property type="entry name" value="RibD_C"/>
    <property type="match status" value="1"/>
</dbReference>
<dbReference type="GO" id="GO:0009231">
    <property type="term" value="P:riboflavin biosynthetic process"/>
    <property type="evidence" value="ECO:0007669"/>
    <property type="project" value="InterPro"/>
</dbReference>
<organism evidence="2 3">
    <name type="scientific">Niastella vici</name>
    <dbReference type="NCBI Taxonomy" id="1703345"/>
    <lineage>
        <taxon>Bacteria</taxon>
        <taxon>Pseudomonadati</taxon>
        <taxon>Bacteroidota</taxon>
        <taxon>Chitinophagia</taxon>
        <taxon>Chitinophagales</taxon>
        <taxon>Chitinophagaceae</taxon>
        <taxon>Niastella</taxon>
    </lineage>
</organism>
<evidence type="ECO:0000313" key="3">
    <source>
        <dbReference type="Proteomes" id="UP000192796"/>
    </source>
</evidence>
<feature type="domain" description="Bacterial bifunctional deaminase-reductase C-terminal" evidence="1">
    <location>
        <begin position="3"/>
        <end position="186"/>
    </location>
</feature>
<dbReference type="InterPro" id="IPR024072">
    <property type="entry name" value="DHFR-like_dom_sf"/>
</dbReference>
<dbReference type="PANTHER" id="PTHR38011:SF11">
    <property type="entry name" value="2,5-DIAMINO-6-RIBOSYLAMINO-4(3H)-PYRIMIDINONE 5'-PHOSPHATE REDUCTASE"/>
    <property type="match status" value="1"/>
</dbReference>
<dbReference type="RefSeq" id="WP_081155554.1">
    <property type="nucleotide sequence ID" value="NZ_LVYD01000113.1"/>
</dbReference>
<dbReference type="Proteomes" id="UP000192796">
    <property type="component" value="Unassembled WGS sequence"/>
</dbReference>
<sequence length="192" mass="20710">MRKLKMKMSMSLDGFVAGANGEMDWVFKTGDEQSKAWSVGQIREAGLIIMGRKSFESMAPYWITATDEFSVPMNEIPKAVFTQKGFKGIDPGHEQTPAAASWANAQVFNGDLAGAIRELKAGEGKPITAIGGAGFMRNLIATGLVDEFHLAIHPVVLGAGLPIFNSCTIPFYLKLVDVKAFPKGTTVHTYGI</sequence>
<comment type="caution">
    <text evidence="2">The sequence shown here is derived from an EMBL/GenBank/DDBJ whole genome shotgun (WGS) entry which is preliminary data.</text>
</comment>
<dbReference type="PANTHER" id="PTHR38011">
    <property type="entry name" value="DIHYDROFOLATE REDUCTASE FAMILY PROTEIN (AFU_ORTHOLOGUE AFUA_8G06820)"/>
    <property type="match status" value="1"/>
</dbReference>
<gene>
    <name evidence="2" type="ORF">A3860_08465</name>
</gene>
<dbReference type="OrthoDB" id="195113at2"/>
<dbReference type="GO" id="GO:0008703">
    <property type="term" value="F:5-amino-6-(5-phosphoribosylamino)uracil reductase activity"/>
    <property type="evidence" value="ECO:0007669"/>
    <property type="project" value="InterPro"/>
</dbReference>
<protein>
    <submittedName>
        <fullName evidence="2">Dihydrofolate reductase</fullName>
    </submittedName>
</protein>
<proteinExistence type="predicted"/>
<evidence type="ECO:0000313" key="2">
    <source>
        <dbReference type="EMBL" id="OQP57655.1"/>
    </source>
</evidence>
<dbReference type="STRING" id="1703345.A3860_08465"/>
<accession>A0A1V9FH14</accession>
<reference evidence="2 3" key="1">
    <citation type="submission" date="2016-03" db="EMBL/GenBank/DDBJ databases">
        <title>Niastella vici sp. nov., isolated from farmland soil.</title>
        <authorList>
            <person name="Chen L."/>
            <person name="Wang D."/>
            <person name="Yang S."/>
            <person name="Wang G."/>
        </authorList>
    </citation>
    <scope>NUCLEOTIDE SEQUENCE [LARGE SCALE GENOMIC DNA]</scope>
    <source>
        <strain evidence="2 3">DJ57</strain>
    </source>
</reference>
<dbReference type="InterPro" id="IPR002734">
    <property type="entry name" value="RibDG_C"/>
</dbReference>
<dbReference type="AlphaFoldDB" id="A0A1V9FH14"/>
<dbReference type="EMBL" id="LVYD01000113">
    <property type="protein sequence ID" value="OQP57655.1"/>
    <property type="molecule type" value="Genomic_DNA"/>
</dbReference>
<name>A0A1V9FH14_9BACT</name>
<dbReference type="Gene3D" id="3.40.430.10">
    <property type="entry name" value="Dihydrofolate Reductase, subunit A"/>
    <property type="match status" value="1"/>
</dbReference>
<dbReference type="InterPro" id="IPR050765">
    <property type="entry name" value="Riboflavin_Biosynth_HTPR"/>
</dbReference>
<dbReference type="SUPFAM" id="SSF53597">
    <property type="entry name" value="Dihydrofolate reductase-like"/>
    <property type="match status" value="1"/>
</dbReference>
<evidence type="ECO:0000259" key="1">
    <source>
        <dbReference type="Pfam" id="PF01872"/>
    </source>
</evidence>